<keyword evidence="5 12" id="KW-0999">Mitochondrion inner membrane</keyword>
<dbReference type="GO" id="GO:0006121">
    <property type="term" value="P:mitochondrial electron transport, succinate to ubiquinone"/>
    <property type="evidence" value="ECO:0007669"/>
    <property type="project" value="TreeGrafter"/>
</dbReference>
<keyword evidence="3" id="KW-0813">Transport</keyword>
<comment type="subcellular location">
    <subcellularLocation>
        <location evidence="1 12">Mitochondrion inner membrane</location>
        <topology evidence="1 12">Multi-pass membrane protein</topology>
    </subcellularLocation>
</comment>
<evidence type="ECO:0000256" key="6">
    <source>
        <dbReference type="ARBA" id="ARBA00022946"/>
    </source>
</evidence>
<evidence type="ECO:0000256" key="2">
    <source>
        <dbReference type="ARBA" id="ARBA00007294"/>
    </source>
</evidence>
<dbReference type="GO" id="GO:0006099">
    <property type="term" value="P:tricarboxylic acid cycle"/>
    <property type="evidence" value="ECO:0007669"/>
    <property type="project" value="TreeGrafter"/>
</dbReference>
<keyword evidence="11" id="KW-0479">Metal-binding</keyword>
<organism evidence="13 14">
    <name type="scientific">Hyaloscypha variabilis (strain UAMH 11265 / GT02V1 / F)</name>
    <name type="common">Meliniomyces variabilis</name>
    <dbReference type="NCBI Taxonomy" id="1149755"/>
    <lineage>
        <taxon>Eukaryota</taxon>
        <taxon>Fungi</taxon>
        <taxon>Dikarya</taxon>
        <taxon>Ascomycota</taxon>
        <taxon>Pezizomycotina</taxon>
        <taxon>Leotiomycetes</taxon>
        <taxon>Helotiales</taxon>
        <taxon>Hyaloscyphaceae</taxon>
        <taxon>Hyaloscypha</taxon>
        <taxon>Hyaloscypha variabilis</taxon>
    </lineage>
</organism>
<keyword evidence="6 12" id="KW-0809">Transit peptide</keyword>
<dbReference type="GO" id="GO:0098796">
    <property type="term" value="C:membrane protein complex"/>
    <property type="evidence" value="ECO:0007669"/>
    <property type="project" value="UniProtKB-ARBA"/>
</dbReference>
<evidence type="ECO:0000313" key="13">
    <source>
        <dbReference type="EMBL" id="PMD38462.1"/>
    </source>
</evidence>
<feature type="binding site" description="axial binding residue" evidence="11">
    <location>
        <position position="141"/>
    </location>
    <ligand>
        <name>heme b</name>
        <dbReference type="ChEBI" id="CHEBI:60344"/>
        <note>ligand shared with SDHC</note>
    </ligand>
    <ligandPart>
        <name>Fe</name>
        <dbReference type="ChEBI" id="CHEBI:18248"/>
    </ligandPart>
</feature>
<evidence type="ECO:0000256" key="9">
    <source>
        <dbReference type="ARBA" id="ARBA00023136"/>
    </source>
</evidence>
<keyword evidence="14" id="KW-1185">Reference proteome</keyword>
<evidence type="ECO:0000256" key="3">
    <source>
        <dbReference type="ARBA" id="ARBA00022448"/>
    </source>
</evidence>
<evidence type="ECO:0000256" key="7">
    <source>
        <dbReference type="ARBA" id="ARBA00022989"/>
    </source>
</evidence>
<dbReference type="GO" id="GO:0046872">
    <property type="term" value="F:metal ion binding"/>
    <property type="evidence" value="ECO:0007669"/>
    <property type="project" value="UniProtKB-KW"/>
</dbReference>
<keyword evidence="9 12" id="KW-0472">Membrane</keyword>
<evidence type="ECO:0000256" key="10">
    <source>
        <dbReference type="PIRSR" id="PIRSR607992-1"/>
    </source>
</evidence>
<dbReference type="InterPro" id="IPR007992">
    <property type="entry name" value="CybS"/>
</dbReference>
<evidence type="ECO:0000256" key="4">
    <source>
        <dbReference type="ARBA" id="ARBA00022692"/>
    </source>
</evidence>
<feature type="binding site" evidence="10">
    <location>
        <position position="153"/>
    </location>
    <ligand>
        <name>a ubiquinone</name>
        <dbReference type="ChEBI" id="CHEBI:16389"/>
        <note>ligand shared with IP/SDHB</note>
    </ligand>
</feature>
<evidence type="ECO:0000256" key="5">
    <source>
        <dbReference type="ARBA" id="ARBA00022792"/>
    </source>
</evidence>
<proteinExistence type="inferred from homology"/>
<dbReference type="CDD" id="cd03496">
    <property type="entry name" value="SQR_TypeC_CybS"/>
    <property type="match status" value="1"/>
</dbReference>
<dbReference type="PANTHER" id="PTHR13337">
    <property type="entry name" value="SUCCINATE DEHYDROGENASE"/>
    <property type="match status" value="1"/>
</dbReference>
<dbReference type="AlphaFoldDB" id="A0A2J6RIW1"/>
<evidence type="ECO:0000256" key="8">
    <source>
        <dbReference type="ARBA" id="ARBA00023128"/>
    </source>
</evidence>
<dbReference type="FunFam" id="1.20.1300.10:FF:000007">
    <property type="entry name" value="Succinate dehydrogenase [ubiquinone] cytochrome b small subunit"/>
    <property type="match status" value="1"/>
</dbReference>
<keyword evidence="4" id="KW-0812">Transmembrane</keyword>
<accession>A0A2J6RIW1</accession>
<dbReference type="PANTHER" id="PTHR13337:SF2">
    <property type="entry name" value="SUCCINATE DEHYDROGENASE [UBIQUINONE] CYTOCHROME B SMALL SUBUNIT, MITOCHONDRIAL"/>
    <property type="match status" value="1"/>
</dbReference>
<dbReference type="SUPFAM" id="SSF81343">
    <property type="entry name" value="Fumarate reductase respiratory complex transmembrane subunits"/>
    <property type="match status" value="1"/>
</dbReference>
<evidence type="ECO:0000256" key="12">
    <source>
        <dbReference type="RuleBase" id="RU364031"/>
    </source>
</evidence>
<dbReference type="Pfam" id="PF05328">
    <property type="entry name" value="CybS"/>
    <property type="match status" value="1"/>
</dbReference>
<dbReference type="GO" id="GO:0048039">
    <property type="term" value="F:ubiquinone binding"/>
    <property type="evidence" value="ECO:0007669"/>
    <property type="project" value="TreeGrafter"/>
</dbReference>
<dbReference type="GO" id="GO:0020037">
    <property type="term" value="F:heme binding"/>
    <property type="evidence" value="ECO:0007669"/>
    <property type="project" value="TreeGrafter"/>
</dbReference>
<sequence>MASIVRPAVLRQTCLATASKRTFSTKLSASFPAINKPATSVLSRPAVRNAFVKDALPSAVRVAAFHASGRQAILPPLPQVIDGTANDAAPVPPPSPSHGSYHWTFERLISAGLIPLTIAPFAAGSLNPTTDAILCAAILIHSHIGFESIVIDYIPTKRLPKTRVLFWWGLRLATVVVGVGLYEFETNDVGVTEAIKRIWHA</sequence>
<name>A0A2J6RIW1_HYAVF</name>
<dbReference type="InterPro" id="IPR034804">
    <property type="entry name" value="SQR/QFR_C/D"/>
</dbReference>
<keyword evidence="11" id="KW-0408">Iron</keyword>
<dbReference type="Gene3D" id="1.20.1300.10">
    <property type="entry name" value="Fumarate reductase/succinate dehydrogenase, transmembrane subunit"/>
    <property type="match status" value="1"/>
</dbReference>
<evidence type="ECO:0000313" key="14">
    <source>
        <dbReference type="Proteomes" id="UP000235786"/>
    </source>
</evidence>
<comment type="similarity">
    <text evidence="2 12">Belongs to the CybS family.</text>
</comment>
<dbReference type="STRING" id="1149755.A0A2J6RIW1"/>
<reference evidence="13 14" key="1">
    <citation type="submission" date="2016-04" db="EMBL/GenBank/DDBJ databases">
        <title>A degradative enzymes factory behind the ericoid mycorrhizal symbiosis.</title>
        <authorList>
            <consortium name="DOE Joint Genome Institute"/>
            <person name="Martino E."/>
            <person name="Morin E."/>
            <person name="Grelet G."/>
            <person name="Kuo A."/>
            <person name="Kohler A."/>
            <person name="Daghino S."/>
            <person name="Barry K."/>
            <person name="Choi C."/>
            <person name="Cichocki N."/>
            <person name="Clum A."/>
            <person name="Copeland A."/>
            <person name="Hainaut M."/>
            <person name="Haridas S."/>
            <person name="Labutti K."/>
            <person name="Lindquist E."/>
            <person name="Lipzen A."/>
            <person name="Khouja H.-R."/>
            <person name="Murat C."/>
            <person name="Ohm R."/>
            <person name="Olson A."/>
            <person name="Spatafora J."/>
            <person name="Veneault-Fourrey C."/>
            <person name="Henrissat B."/>
            <person name="Grigoriev I."/>
            <person name="Martin F."/>
            <person name="Perotto S."/>
        </authorList>
    </citation>
    <scope>NUCLEOTIDE SEQUENCE [LARGE SCALE GENOMIC DNA]</scope>
    <source>
        <strain evidence="13 14">F</strain>
    </source>
</reference>
<dbReference type="Proteomes" id="UP000235786">
    <property type="component" value="Unassembled WGS sequence"/>
</dbReference>
<dbReference type="GO" id="GO:0005743">
    <property type="term" value="C:mitochondrial inner membrane"/>
    <property type="evidence" value="ECO:0007669"/>
    <property type="project" value="UniProtKB-SubCell"/>
</dbReference>
<evidence type="ECO:0000256" key="11">
    <source>
        <dbReference type="PIRSR" id="PIRSR607992-2"/>
    </source>
</evidence>
<keyword evidence="8 12" id="KW-0496">Mitochondrion</keyword>
<gene>
    <name evidence="13" type="ORF">L207DRAFT_492298</name>
</gene>
<dbReference type="EMBL" id="KZ613948">
    <property type="protein sequence ID" value="PMD38462.1"/>
    <property type="molecule type" value="Genomic_DNA"/>
</dbReference>
<keyword evidence="7" id="KW-1133">Transmembrane helix</keyword>
<protein>
    <recommendedName>
        <fullName evidence="12">Succinate dehydrogenase [ubiquinone] cytochrome b small subunit</fullName>
    </recommendedName>
</protein>
<evidence type="ECO:0000256" key="1">
    <source>
        <dbReference type="ARBA" id="ARBA00004448"/>
    </source>
</evidence>
<dbReference type="OrthoDB" id="18577at2759"/>